<proteinExistence type="predicted"/>
<gene>
    <name evidence="1" type="ORF">GLW05_17835</name>
</gene>
<dbReference type="Proteomes" id="UP000468638">
    <property type="component" value="Unassembled WGS sequence"/>
</dbReference>
<evidence type="ECO:0000313" key="2">
    <source>
        <dbReference type="Proteomes" id="UP000468638"/>
    </source>
</evidence>
<dbReference type="EMBL" id="WMEQ01000017">
    <property type="protein sequence ID" value="MYL35444.1"/>
    <property type="molecule type" value="Genomic_DNA"/>
</dbReference>
<evidence type="ECO:0000313" key="1">
    <source>
        <dbReference type="EMBL" id="MYL35444.1"/>
    </source>
</evidence>
<comment type="caution">
    <text evidence="1">The sequence shown here is derived from an EMBL/GenBank/DDBJ whole genome shotgun (WGS) entry which is preliminary data.</text>
</comment>
<organism evidence="1 2">
    <name type="scientific">Pontibacillus yanchengensis</name>
    <dbReference type="NCBI Taxonomy" id="462910"/>
    <lineage>
        <taxon>Bacteria</taxon>
        <taxon>Bacillati</taxon>
        <taxon>Bacillota</taxon>
        <taxon>Bacilli</taxon>
        <taxon>Bacillales</taxon>
        <taxon>Bacillaceae</taxon>
        <taxon>Pontibacillus</taxon>
    </lineage>
</organism>
<sequence>MGFNRSNIILLEIEKDIDVQNKPVEDILHSDELKEKYKFDMILPLTSYVEKLDINRVTFERHFLDDNPEIERTGIRHFKIPEGLGTRHKIYIDFDDFKDYIFRNFNISVNWFEDTNNSLERYTYSNRTIPLEIQEEIINLFFKDRWKSTRQLQEIFNKSRHMISRLVNVVDSVSFQFPGSQRTMRRFLLKYDNEHYANVISNYKSFEKKLNQR</sequence>
<reference evidence="1 2" key="1">
    <citation type="submission" date="2019-11" db="EMBL/GenBank/DDBJ databases">
        <title>Genome sequences of 17 halophilic strains isolated from different environments.</title>
        <authorList>
            <person name="Furrow R.E."/>
        </authorList>
    </citation>
    <scope>NUCLEOTIDE SEQUENCE [LARGE SCALE GENOMIC DNA]</scope>
    <source>
        <strain evidence="1 2">22514_16_FS</strain>
    </source>
</reference>
<protein>
    <submittedName>
        <fullName evidence="1">Uncharacterized protein</fullName>
    </submittedName>
</protein>
<accession>A0A6I5A543</accession>
<name>A0A6I5A543_9BACI</name>
<dbReference type="RefSeq" id="WP_160850619.1">
    <property type="nucleotide sequence ID" value="NZ_WMEQ01000017.1"/>
</dbReference>
<dbReference type="OrthoDB" id="2886179at2"/>
<dbReference type="AlphaFoldDB" id="A0A6I5A543"/>